<name>A0ABT8QKW9_9FIRM</name>
<protein>
    <recommendedName>
        <fullName evidence="3">RHS repeat protein</fullName>
    </recommendedName>
</protein>
<evidence type="ECO:0008006" key="3">
    <source>
        <dbReference type="Google" id="ProtNLM"/>
    </source>
</evidence>
<dbReference type="PANTHER" id="PTHR32305">
    <property type="match status" value="1"/>
</dbReference>
<dbReference type="InterPro" id="IPR031325">
    <property type="entry name" value="RHS_repeat"/>
</dbReference>
<dbReference type="EMBL" id="JAMJEV010000001">
    <property type="protein sequence ID" value="MDO0821280.1"/>
    <property type="molecule type" value="Genomic_DNA"/>
</dbReference>
<dbReference type="Proteomes" id="UP001176021">
    <property type="component" value="Unassembled WGS sequence"/>
</dbReference>
<organism evidence="1 2">
    <name type="scientific">Desulfosporosinus nitroreducens</name>
    <dbReference type="NCBI Taxonomy" id="2018668"/>
    <lineage>
        <taxon>Bacteria</taxon>
        <taxon>Bacillati</taxon>
        <taxon>Bacillota</taxon>
        <taxon>Clostridia</taxon>
        <taxon>Eubacteriales</taxon>
        <taxon>Desulfitobacteriaceae</taxon>
        <taxon>Desulfosporosinus</taxon>
    </lineage>
</organism>
<sequence>MAGRSVKSANLKGPTLAEDIQTSYNYDAQGNLKSRTDPNGRVTNFDYNAINKAVTETDPLGKFITYDYDENGNLKSSTRGKGVNIVQSESYTYDRKNRLLETYIGGVKQFTNVYNHADEKTQMTLADGVTKYTYSYDANHRT</sequence>
<dbReference type="PANTHER" id="PTHR32305:SF15">
    <property type="entry name" value="PROTEIN RHSA-RELATED"/>
    <property type="match status" value="1"/>
</dbReference>
<dbReference type="Pfam" id="PF05593">
    <property type="entry name" value="RHS_repeat"/>
    <property type="match status" value="1"/>
</dbReference>
<evidence type="ECO:0000313" key="1">
    <source>
        <dbReference type="EMBL" id="MDO0821280.1"/>
    </source>
</evidence>
<dbReference type="NCBIfam" id="TIGR01643">
    <property type="entry name" value="YD_repeat_2x"/>
    <property type="match status" value="2"/>
</dbReference>
<gene>
    <name evidence="1" type="ORF">M8H41_00185</name>
</gene>
<accession>A0ABT8QKW9</accession>
<reference evidence="1" key="1">
    <citation type="submission" date="2022-05" db="EMBL/GenBank/DDBJ databases">
        <title>Expanded diversity of anoxic marine methylotrophy in a Black Sea sulfate reducing microorganism.</title>
        <authorList>
            <person name="Fischer P.Q."/>
            <person name="Stams A.J.M."/>
            <person name="Villanueva L."/>
            <person name="Sousa D.Z."/>
        </authorList>
    </citation>
    <scope>NUCLEOTIDE SEQUENCE</scope>
    <source>
        <strain evidence="1">P130</strain>
    </source>
</reference>
<dbReference type="InterPro" id="IPR006530">
    <property type="entry name" value="YD"/>
</dbReference>
<keyword evidence="2" id="KW-1185">Reference proteome</keyword>
<dbReference type="Gene3D" id="2.180.10.10">
    <property type="entry name" value="RHS repeat-associated core"/>
    <property type="match status" value="1"/>
</dbReference>
<dbReference type="InterPro" id="IPR050708">
    <property type="entry name" value="T6SS_VgrG/RHS"/>
</dbReference>
<dbReference type="RefSeq" id="WP_301997386.1">
    <property type="nucleotide sequence ID" value="NZ_JAMJEV010000001.1"/>
</dbReference>
<comment type="caution">
    <text evidence="1">The sequence shown here is derived from an EMBL/GenBank/DDBJ whole genome shotgun (WGS) entry which is preliminary data.</text>
</comment>
<evidence type="ECO:0000313" key="2">
    <source>
        <dbReference type="Proteomes" id="UP001176021"/>
    </source>
</evidence>
<proteinExistence type="predicted"/>